<dbReference type="EMBL" id="KQ257476">
    <property type="protein sequence ID" value="KNC95807.1"/>
    <property type="molecule type" value="Genomic_DNA"/>
</dbReference>
<name>A0A0L0H3M7_SPIPD</name>
<evidence type="ECO:0000313" key="1">
    <source>
        <dbReference type="EMBL" id="KNC95807.1"/>
    </source>
</evidence>
<sequence length="105" mass="12106">MYADHLFLFLSRTVHTARLRPIWRSFSASLAHIFPNFLSQSGLIVCCLTWLSLPAPAHLARASALRRVKQRNSKVSFHGFQIIRRCCGERRDPSSRTITVQWVQL</sequence>
<reference evidence="1 2" key="1">
    <citation type="submission" date="2009-08" db="EMBL/GenBank/DDBJ databases">
        <title>The Genome Sequence of Spizellomyces punctatus strain DAOM BR117.</title>
        <authorList>
            <consortium name="The Broad Institute Genome Sequencing Platform"/>
            <person name="Russ C."/>
            <person name="Cuomo C."/>
            <person name="Shea T."/>
            <person name="Young S.K."/>
            <person name="Zeng Q."/>
            <person name="Koehrsen M."/>
            <person name="Haas B."/>
            <person name="Borodovsky M."/>
            <person name="Guigo R."/>
            <person name="Alvarado L."/>
            <person name="Berlin A."/>
            <person name="Bochicchio J."/>
            <person name="Borenstein D."/>
            <person name="Chapman S."/>
            <person name="Chen Z."/>
            <person name="Engels R."/>
            <person name="Freedman E."/>
            <person name="Gellesch M."/>
            <person name="Goldberg J."/>
            <person name="Griggs A."/>
            <person name="Gujja S."/>
            <person name="Heiman D."/>
            <person name="Hepburn T."/>
            <person name="Howarth C."/>
            <person name="Jen D."/>
            <person name="Larson L."/>
            <person name="Lewis B."/>
            <person name="Mehta T."/>
            <person name="Park D."/>
            <person name="Pearson M."/>
            <person name="Roberts A."/>
            <person name="Saif S."/>
            <person name="Shenoy N."/>
            <person name="Sisk P."/>
            <person name="Stolte C."/>
            <person name="Sykes S."/>
            <person name="Thomson T."/>
            <person name="Walk T."/>
            <person name="White J."/>
            <person name="Yandava C."/>
            <person name="Burger G."/>
            <person name="Gray M.W."/>
            <person name="Holland P.W.H."/>
            <person name="King N."/>
            <person name="Lang F.B.F."/>
            <person name="Roger A.J."/>
            <person name="Ruiz-Trillo I."/>
            <person name="Lander E."/>
            <person name="Nusbaum C."/>
        </authorList>
    </citation>
    <scope>NUCLEOTIDE SEQUENCE [LARGE SCALE GENOMIC DNA]</scope>
    <source>
        <strain evidence="1 2">DAOM BR117</strain>
    </source>
</reference>
<dbReference type="Proteomes" id="UP000053201">
    <property type="component" value="Unassembled WGS sequence"/>
</dbReference>
<gene>
    <name evidence="1" type="ORF">SPPG_09583</name>
</gene>
<proteinExistence type="predicted"/>
<keyword evidence="2" id="KW-1185">Reference proteome</keyword>
<protein>
    <submittedName>
        <fullName evidence="1">Uncharacterized protein</fullName>
    </submittedName>
</protein>
<dbReference type="GeneID" id="27692708"/>
<dbReference type="AlphaFoldDB" id="A0A0L0H3M7"/>
<evidence type="ECO:0000313" key="2">
    <source>
        <dbReference type="Proteomes" id="UP000053201"/>
    </source>
</evidence>
<accession>A0A0L0H3M7</accession>
<dbReference type="VEuPathDB" id="FungiDB:SPPG_09583"/>
<organism evidence="1 2">
    <name type="scientific">Spizellomyces punctatus (strain DAOM BR117)</name>
    <dbReference type="NCBI Taxonomy" id="645134"/>
    <lineage>
        <taxon>Eukaryota</taxon>
        <taxon>Fungi</taxon>
        <taxon>Fungi incertae sedis</taxon>
        <taxon>Chytridiomycota</taxon>
        <taxon>Chytridiomycota incertae sedis</taxon>
        <taxon>Chytridiomycetes</taxon>
        <taxon>Spizellomycetales</taxon>
        <taxon>Spizellomycetaceae</taxon>
        <taxon>Spizellomyces</taxon>
    </lineage>
</organism>
<dbReference type="RefSeq" id="XP_016603847.1">
    <property type="nucleotide sequence ID" value="XM_016757760.1"/>
</dbReference>
<dbReference type="InParanoid" id="A0A0L0H3M7"/>